<comment type="similarity">
    <text evidence="1">Belongs to the LysR transcriptional regulatory family.</text>
</comment>
<dbReference type="STRING" id="1007676.ABM34_10870"/>
<dbReference type="EMBL" id="CP012034">
    <property type="protein sequence ID" value="AKP67984.1"/>
    <property type="molecule type" value="Genomic_DNA"/>
</dbReference>
<evidence type="ECO:0000313" key="6">
    <source>
        <dbReference type="EMBL" id="AKP67984.1"/>
    </source>
</evidence>
<gene>
    <name evidence="6" type="ORF">ABM34_10870</name>
</gene>
<evidence type="ECO:0000256" key="1">
    <source>
        <dbReference type="ARBA" id="ARBA00009437"/>
    </source>
</evidence>
<keyword evidence="3" id="KW-0238">DNA-binding</keyword>
<dbReference type="Pfam" id="PF00126">
    <property type="entry name" value="HTH_1"/>
    <property type="match status" value="1"/>
</dbReference>
<evidence type="ECO:0000313" key="7">
    <source>
        <dbReference type="Proteomes" id="UP000036106"/>
    </source>
</evidence>
<dbReference type="SUPFAM" id="SSF46785">
    <property type="entry name" value="Winged helix' DNA-binding domain"/>
    <property type="match status" value="1"/>
</dbReference>
<dbReference type="InterPro" id="IPR036390">
    <property type="entry name" value="WH_DNA-bd_sf"/>
</dbReference>
<sequence length="295" mass="33425">MNERDLKYFCDLVETGSYTATAKKFQVTQPAISVALKRLESEYNTQLMNHPAHSSGLITTSAGEVLYIKARRLIKEFSQLESEVKHADDQKVRLGFSHVAGGIWLPRVVQTFAHHKLLPAVTTEVDISEHLLDHLRNRKLDAAIFSSLEPLISDDLQVYPLETHPLCVLANIHHPLSHLHMIEAKDLQQFQIIARQPQSLPRNALERYCENSNVKPKIIYEAPSSQLVEKLVARNLGIGFVIDGSVTLSHDVVKIPLKPSKSIDCYMQMAVRKSFIPNKHQEECIELLKNIKDQN</sequence>
<dbReference type="InterPro" id="IPR005119">
    <property type="entry name" value="LysR_subst-bd"/>
</dbReference>
<dbReference type="Proteomes" id="UP000036106">
    <property type="component" value="Chromosome"/>
</dbReference>
<reference evidence="7" key="1">
    <citation type="submission" date="2015-07" db="EMBL/GenBank/DDBJ databases">
        <title>Lactobacillus ginsenosidimutans/EMML 3141/ whole genome sequencing.</title>
        <authorList>
            <person name="Kim M.K."/>
            <person name="Im W.-T."/>
            <person name="Srinivasan S."/>
            <person name="Lee J.-J."/>
        </authorList>
    </citation>
    <scope>NUCLEOTIDE SEQUENCE [LARGE SCALE GENOMIC DNA]</scope>
    <source>
        <strain evidence="7">EMML 3041</strain>
    </source>
</reference>
<dbReference type="GO" id="GO:0000976">
    <property type="term" value="F:transcription cis-regulatory region binding"/>
    <property type="evidence" value="ECO:0007669"/>
    <property type="project" value="TreeGrafter"/>
</dbReference>
<dbReference type="KEGG" id="lgn:ABM34_10870"/>
<dbReference type="CDD" id="cd05466">
    <property type="entry name" value="PBP2_LTTR_substrate"/>
    <property type="match status" value="1"/>
</dbReference>
<dbReference type="Gene3D" id="1.10.10.10">
    <property type="entry name" value="Winged helix-like DNA-binding domain superfamily/Winged helix DNA-binding domain"/>
    <property type="match status" value="1"/>
</dbReference>
<proteinExistence type="inferred from homology"/>
<dbReference type="Gene3D" id="3.40.190.290">
    <property type="match status" value="1"/>
</dbReference>
<dbReference type="InterPro" id="IPR000847">
    <property type="entry name" value="LysR_HTH_N"/>
</dbReference>
<evidence type="ECO:0000256" key="3">
    <source>
        <dbReference type="ARBA" id="ARBA00023125"/>
    </source>
</evidence>
<keyword evidence="7" id="KW-1185">Reference proteome</keyword>
<evidence type="ECO:0000256" key="2">
    <source>
        <dbReference type="ARBA" id="ARBA00023015"/>
    </source>
</evidence>
<organism evidence="6 7">
    <name type="scientific">Companilactobacillus ginsenosidimutans</name>
    <dbReference type="NCBI Taxonomy" id="1007676"/>
    <lineage>
        <taxon>Bacteria</taxon>
        <taxon>Bacillati</taxon>
        <taxon>Bacillota</taxon>
        <taxon>Bacilli</taxon>
        <taxon>Lactobacillales</taxon>
        <taxon>Lactobacillaceae</taxon>
        <taxon>Companilactobacillus</taxon>
    </lineage>
</organism>
<dbReference type="RefSeq" id="WP_048705694.1">
    <property type="nucleotide sequence ID" value="NZ_CP012034.1"/>
</dbReference>
<dbReference type="InterPro" id="IPR036388">
    <property type="entry name" value="WH-like_DNA-bd_sf"/>
</dbReference>
<dbReference type="Pfam" id="PF03466">
    <property type="entry name" value="LysR_substrate"/>
    <property type="match status" value="1"/>
</dbReference>
<dbReference type="GO" id="GO:0003700">
    <property type="term" value="F:DNA-binding transcription factor activity"/>
    <property type="evidence" value="ECO:0007669"/>
    <property type="project" value="InterPro"/>
</dbReference>
<accession>A0A0H4QHV9</accession>
<protein>
    <submittedName>
        <fullName evidence="6">LysR family transcriptional regulator</fullName>
    </submittedName>
</protein>
<dbReference type="SUPFAM" id="SSF53850">
    <property type="entry name" value="Periplasmic binding protein-like II"/>
    <property type="match status" value="1"/>
</dbReference>
<evidence type="ECO:0000256" key="4">
    <source>
        <dbReference type="ARBA" id="ARBA00023163"/>
    </source>
</evidence>
<dbReference type="PANTHER" id="PTHR30126:SF40">
    <property type="entry name" value="HTH-TYPE TRANSCRIPTIONAL REGULATOR GLTR"/>
    <property type="match status" value="1"/>
</dbReference>
<feature type="domain" description="HTH lysR-type" evidence="5">
    <location>
        <begin position="1"/>
        <end position="60"/>
    </location>
</feature>
<dbReference type="OrthoDB" id="9803735at2"/>
<dbReference type="PANTHER" id="PTHR30126">
    <property type="entry name" value="HTH-TYPE TRANSCRIPTIONAL REGULATOR"/>
    <property type="match status" value="1"/>
</dbReference>
<name>A0A0H4QHV9_9LACO</name>
<dbReference type="PROSITE" id="PS50931">
    <property type="entry name" value="HTH_LYSR"/>
    <property type="match status" value="1"/>
</dbReference>
<evidence type="ECO:0000259" key="5">
    <source>
        <dbReference type="PROSITE" id="PS50931"/>
    </source>
</evidence>
<dbReference type="AlphaFoldDB" id="A0A0H4QHV9"/>
<keyword evidence="2" id="KW-0805">Transcription regulation</keyword>
<dbReference type="PATRIC" id="fig|1007676.4.peg.2202"/>
<keyword evidence="4" id="KW-0804">Transcription</keyword>